<reference evidence="1 2" key="1">
    <citation type="submission" date="2021-09" db="EMBL/GenBank/DDBJ databases">
        <title>Whole genome sequence of Nocardioides sp. GBK3QG-3.</title>
        <authorList>
            <person name="Tuo L."/>
        </authorList>
    </citation>
    <scope>NUCLEOTIDE SEQUENCE [LARGE SCALE GENOMIC DNA]</scope>
    <source>
        <strain evidence="1 2">GBK3QG-3</strain>
    </source>
</reference>
<dbReference type="SUPFAM" id="SSF46689">
    <property type="entry name" value="Homeodomain-like"/>
    <property type="match status" value="1"/>
</dbReference>
<sequence>MPSLIDPGGRVDDLVNACLHLIDTEGVTALTVRKMAAVLRLSPSSLSAHLTNKHRMLDLVTKRVGMRLVRVIDYRVHRDGAAALVPDDDTLPFVRAWLGLVELSRADEVTGAGVGLLDEELQAAVESAYTRKRHDPDVEILCCVATGLWAAMCAADRPMSADRARDLITRAEASLGLALPPAA</sequence>
<dbReference type="EMBL" id="JAIQZJ010000001">
    <property type="protein sequence ID" value="MBZ5737250.1"/>
    <property type="molecule type" value="Genomic_DNA"/>
</dbReference>
<dbReference type="RefSeq" id="WP_224121606.1">
    <property type="nucleotide sequence ID" value="NZ_JAIQZJ010000001.1"/>
</dbReference>
<accession>A0ABS7U8Q4</accession>
<keyword evidence="2" id="KW-1185">Reference proteome</keyword>
<dbReference type="InterPro" id="IPR009057">
    <property type="entry name" value="Homeodomain-like_sf"/>
</dbReference>
<evidence type="ECO:0008006" key="3">
    <source>
        <dbReference type="Google" id="ProtNLM"/>
    </source>
</evidence>
<comment type="caution">
    <text evidence="1">The sequence shown here is derived from an EMBL/GenBank/DDBJ whole genome shotgun (WGS) entry which is preliminary data.</text>
</comment>
<proteinExistence type="predicted"/>
<dbReference type="Gene3D" id="1.10.357.10">
    <property type="entry name" value="Tetracycline Repressor, domain 2"/>
    <property type="match status" value="1"/>
</dbReference>
<gene>
    <name evidence="1" type="ORF">K8U61_03665</name>
</gene>
<organism evidence="1 2">
    <name type="scientific">Nocardioides mangrovi</name>
    <dbReference type="NCBI Taxonomy" id="2874580"/>
    <lineage>
        <taxon>Bacteria</taxon>
        <taxon>Bacillati</taxon>
        <taxon>Actinomycetota</taxon>
        <taxon>Actinomycetes</taxon>
        <taxon>Propionibacteriales</taxon>
        <taxon>Nocardioidaceae</taxon>
        <taxon>Nocardioides</taxon>
    </lineage>
</organism>
<evidence type="ECO:0000313" key="1">
    <source>
        <dbReference type="EMBL" id="MBZ5737250.1"/>
    </source>
</evidence>
<name>A0ABS7U8Q4_9ACTN</name>
<protein>
    <recommendedName>
        <fullName evidence="3">TetR family transcriptional regulator</fullName>
    </recommendedName>
</protein>
<dbReference type="Proteomes" id="UP000780875">
    <property type="component" value="Unassembled WGS sequence"/>
</dbReference>
<evidence type="ECO:0000313" key="2">
    <source>
        <dbReference type="Proteomes" id="UP000780875"/>
    </source>
</evidence>